<evidence type="ECO:0000313" key="8">
    <source>
        <dbReference type="EMBL" id="HHP05296.1"/>
    </source>
</evidence>
<dbReference type="PANTHER" id="PTHR12133">
    <property type="entry name" value="TRNA (ADENINE(58)-N(1))-METHYLTRANSFERASE"/>
    <property type="match status" value="1"/>
</dbReference>
<name>A0A7C1NZM4_THEPE</name>
<reference evidence="7" key="1">
    <citation type="journal article" date="2020" name="mSystems">
        <title>Genome- and Community-Level Interaction Insights into Carbon Utilization and Element Cycling Functions of Hydrothermarchaeota in Hydrothermal Sediment.</title>
        <authorList>
            <person name="Zhou Z."/>
            <person name="Liu Y."/>
            <person name="Xu W."/>
            <person name="Pan J."/>
            <person name="Luo Z.H."/>
            <person name="Li M."/>
        </authorList>
    </citation>
    <scope>NUCLEOTIDE SEQUENCE [LARGE SCALE GENOMIC DNA]</scope>
    <source>
        <strain evidence="8">SpSt-1125</strain>
        <strain evidence="7">SpSt-25</strain>
    </source>
</reference>
<evidence type="ECO:0000259" key="6">
    <source>
        <dbReference type="Pfam" id="PF08704"/>
    </source>
</evidence>
<dbReference type="EMBL" id="DRZM01000174">
    <property type="protein sequence ID" value="HHP05296.1"/>
    <property type="molecule type" value="Genomic_DNA"/>
</dbReference>
<keyword evidence="4" id="KW-0819">tRNA processing</keyword>
<evidence type="ECO:0000256" key="4">
    <source>
        <dbReference type="ARBA" id="ARBA00022694"/>
    </source>
</evidence>
<dbReference type="PIRSF" id="PIRSF017269">
    <property type="entry name" value="GCD14"/>
    <property type="match status" value="1"/>
</dbReference>
<accession>A0A7C1NZM4</accession>
<keyword evidence="2 7" id="KW-0808">Transferase</keyword>
<comment type="caution">
    <text evidence="7">The sequence shown here is derived from an EMBL/GenBank/DDBJ whole genome shotgun (WGS) entry which is preliminary data.</text>
</comment>
<dbReference type="Gene3D" id="3.40.50.150">
    <property type="entry name" value="Vaccinia Virus protein VP39"/>
    <property type="match status" value="1"/>
</dbReference>
<dbReference type="Pfam" id="PF14801">
    <property type="entry name" value="TrmI-like_N"/>
    <property type="match status" value="1"/>
</dbReference>
<dbReference type="InterPro" id="IPR049470">
    <property type="entry name" value="TRM61_C"/>
</dbReference>
<dbReference type="GO" id="GO:0030488">
    <property type="term" value="P:tRNA methylation"/>
    <property type="evidence" value="ECO:0007669"/>
    <property type="project" value="InterPro"/>
</dbReference>
<sequence length="254" mass="28556">MRRVNAGDWVTLYYSEKESYTVRVEPGRKFHTTRGSIDLDRLVGIELGSHVETNVGERLIVSRATLVEKLLSLKRFTQVIYPKDLGYMLISSGVGPGSVVVEAGTGTGFLAATLAYYVRPTGRVYTYEVRKDFYEMALENFKALGLQDFIVAKNKDVREGFDEQDVDAVMLDLPDPWSVVDKAYASLSHGGVLLVFVPTLPQVERTLSALRRSDFKMVEVVEIMLRKYKAEPAELRPETIGVQHTGYIIQGRKL</sequence>
<feature type="binding site" evidence="5">
    <location>
        <position position="156"/>
    </location>
    <ligand>
        <name>S-adenosyl-L-methionine</name>
        <dbReference type="ChEBI" id="CHEBI:59789"/>
    </ligand>
</feature>
<dbReference type="PANTHER" id="PTHR12133:SF1">
    <property type="entry name" value="TRNA (ADENINE(58)-N(1))-METHYLTRANSFERASE, MITOCHONDRIAL"/>
    <property type="match status" value="1"/>
</dbReference>
<dbReference type="AlphaFoldDB" id="A0A7C1NZM4"/>
<gene>
    <name evidence="8" type="ORF">ENM88_06100</name>
    <name evidence="7" type="ORF">ENP77_01455</name>
</gene>
<dbReference type="GO" id="GO:0031515">
    <property type="term" value="C:tRNA (m1A) methyltransferase complex"/>
    <property type="evidence" value="ECO:0007669"/>
    <property type="project" value="InterPro"/>
</dbReference>
<feature type="binding site" evidence="5">
    <location>
        <position position="172"/>
    </location>
    <ligand>
        <name>S-adenosyl-L-methionine</name>
        <dbReference type="ChEBI" id="CHEBI:59789"/>
    </ligand>
</feature>
<dbReference type="InterPro" id="IPR029063">
    <property type="entry name" value="SAM-dependent_MTases_sf"/>
</dbReference>
<evidence type="ECO:0000313" key="7">
    <source>
        <dbReference type="EMBL" id="HEB48449.1"/>
    </source>
</evidence>
<dbReference type="PROSITE" id="PS51620">
    <property type="entry name" value="SAM_TRM61"/>
    <property type="match status" value="1"/>
</dbReference>
<proteinExistence type="predicted"/>
<dbReference type="InterPro" id="IPR014816">
    <property type="entry name" value="tRNA_MeTrfase_Gcd14"/>
</dbReference>
<feature type="domain" description="tRNA (adenine(58)-N(1))-methyltransferase catalytic subunit TRM61 C-terminal" evidence="6">
    <location>
        <begin position="71"/>
        <end position="238"/>
    </location>
</feature>
<protein>
    <submittedName>
        <fullName evidence="7">tRNA (Adenine-N1)-methyltransferase</fullName>
    </submittedName>
</protein>
<keyword evidence="3 5" id="KW-0949">S-adenosyl-L-methionine</keyword>
<dbReference type="CDD" id="cd02440">
    <property type="entry name" value="AdoMet_MTases"/>
    <property type="match status" value="1"/>
</dbReference>
<keyword evidence="1 7" id="KW-0489">Methyltransferase</keyword>
<evidence type="ECO:0000256" key="2">
    <source>
        <dbReference type="ARBA" id="ARBA00022679"/>
    </source>
</evidence>
<evidence type="ECO:0000256" key="1">
    <source>
        <dbReference type="ARBA" id="ARBA00022603"/>
    </source>
</evidence>
<feature type="binding site" evidence="5">
    <location>
        <position position="128"/>
    </location>
    <ligand>
        <name>S-adenosyl-L-methionine</name>
        <dbReference type="ChEBI" id="CHEBI:59789"/>
    </ligand>
</feature>
<dbReference type="EMBL" id="DSKP01000053">
    <property type="protein sequence ID" value="HEB48449.1"/>
    <property type="molecule type" value="Genomic_DNA"/>
</dbReference>
<evidence type="ECO:0000256" key="5">
    <source>
        <dbReference type="PIRSR" id="PIRSR017269-1"/>
    </source>
</evidence>
<dbReference type="Pfam" id="PF08704">
    <property type="entry name" value="GCD14"/>
    <property type="match status" value="1"/>
</dbReference>
<evidence type="ECO:0000256" key="3">
    <source>
        <dbReference type="ARBA" id="ARBA00022691"/>
    </source>
</evidence>
<dbReference type="SUPFAM" id="SSF53335">
    <property type="entry name" value="S-adenosyl-L-methionine-dependent methyltransferases"/>
    <property type="match status" value="1"/>
</dbReference>
<dbReference type="Gene3D" id="3.10.330.20">
    <property type="match status" value="1"/>
</dbReference>
<organism evidence="7">
    <name type="scientific">Thermofilum pendens</name>
    <dbReference type="NCBI Taxonomy" id="2269"/>
    <lineage>
        <taxon>Archaea</taxon>
        <taxon>Thermoproteota</taxon>
        <taxon>Thermoprotei</taxon>
        <taxon>Thermofilales</taxon>
        <taxon>Thermofilaceae</taxon>
        <taxon>Thermofilum</taxon>
    </lineage>
</organism>
<dbReference type="GO" id="GO:0160107">
    <property type="term" value="F:tRNA (adenine(58)-N1)-methyltransferase activity"/>
    <property type="evidence" value="ECO:0007669"/>
    <property type="project" value="InterPro"/>
</dbReference>